<reference evidence="2" key="1">
    <citation type="journal article" date="2020" name="Int. J. Syst. Evol. Microbiol.">
        <title>Aquipluma nitroreducens gen. nov. sp. nov., a novel facultatively anaerobic bacterium isolated from a freshwater lake.</title>
        <authorList>
            <person name="Watanabe M."/>
            <person name="Kojima H."/>
            <person name="Fukui M."/>
        </authorList>
    </citation>
    <scope>NUCLEOTIDE SEQUENCE</scope>
    <source>
        <strain evidence="2">MeG22</strain>
    </source>
</reference>
<dbReference type="InterPro" id="IPR027417">
    <property type="entry name" value="P-loop_NTPase"/>
</dbReference>
<evidence type="ECO:0000313" key="2">
    <source>
        <dbReference type="EMBL" id="BBE19760.1"/>
    </source>
</evidence>
<dbReference type="Gene3D" id="3.40.50.300">
    <property type="entry name" value="P-loop containing nucleotide triphosphate hydrolases"/>
    <property type="match status" value="1"/>
</dbReference>
<dbReference type="AlphaFoldDB" id="A0A5K7SDW6"/>
<dbReference type="EMBL" id="AP018694">
    <property type="protein sequence ID" value="BBE19760.1"/>
    <property type="molecule type" value="Genomic_DNA"/>
</dbReference>
<evidence type="ECO:0000259" key="1">
    <source>
        <dbReference type="Pfam" id="PF13521"/>
    </source>
</evidence>
<dbReference type="RefSeq" id="WP_318347983.1">
    <property type="nucleotide sequence ID" value="NZ_AP018694.1"/>
</dbReference>
<dbReference type="PANTHER" id="PTHR37512">
    <property type="entry name" value="TRIFUNCTIONAL NAD BIOSYNTHESIS/REGULATOR PROTEIN NADR"/>
    <property type="match status" value="1"/>
</dbReference>
<keyword evidence="2" id="KW-0418">Kinase</keyword>
<feature type="domain" description="NadR/Ttd14 AAA" evidence="1">
    <location>
        <begin position="10"/>
        <end position="165"/>
    </location>
</feature>
<dbReference type="Proteomes" id="UP001193389">
    <property type="component" value="Chromosome"/>
</dbReference>
<proteinExistence type="predicted"/>
<organism evidence="2 3">
    <name type="scientific">Aquipluma nitroreducens</name>
    <dbReference type="NCBI Taxonomy" id="2010828"/>
    <lineage>
        <taxon>Bacteria</taxon>
        <taxon>Pseudomonadati</taxon>
        <taxon>Bacteroidota</taxon>
        <taxon>Bacteroidia</taxon>
        <taxon>Marinilabiliales</taxon>
        <taxon>Prolixibacteraceae</taxon>
        <taxon>Aquipluma</taxon>
    </lineage>
</organism>
<sequence length="180" mass="21157">MHNAQIKQIRIAVTGPESTGKSTLSQQLAEEFNGRFIPEFAREYIGKLSHHYTFEDVEAIAKAQVEQYRLTKSSSENLFFFDTWLIITKVWFLWSFQKMPEWLDLEIRNCRMDLFLLCRPDLPWEADPVRENGGENRLKLFELYIGELKHYGFNFVEIGGVGEERLSNAIDVVRNFCRLQ</sequence>
<dbReference type="CDD" id="cd02019">
    <property type="entry name" value="NK"/>
    <property type="match status" value="1"/>
</dbReference>
<dbReference type="SUPFAM" id="SSF52540">
    <property type="entry name" value="P-loop containing nucleoside triphosphate hydrolases"/>
    <property type="match status" value="1"/>
</dbReference>
<accession>A0A5K7SDW6</accession>
<dbReference type="PANTHER" id="PTHR37512:SF1">
    <property type="entry name" value="NADR_TTD14 AAA DOMAIN-CONTAINING PROTEIN"/>
    <property type="match status" value="1"/>
</dbReference>
<protein>
    <submittedName>
        <fullName evidence="2">Ribosylnicotinamide kinase</fullName>
    </submittedName>
</protein>
<keyword evidence="2" id="KW-0808">Transferase</keyword>
<name>A0A5K7SDW6_9BACT</name>
<evidence type="ECO:0000313" key="3">
    <source>
        <dbReference type="Proteomes" id="UP001193389"/>
    </source>
</evidence>
<keyword evidence="3" id="KW-1185">Reference proteome</keyword>
<dbReference type="KEGG" id="anf:AQPE_3948"/>
<dbReference type="InterPro" id="IPR052735">
    <property type="entry name" value="NAD_biosynth-regulator"/>
</dbReference>
<dbReference type="GO" id="GO:0016301">
    <property type="term" value="F:kinase activity"/>
    <property type="evidence" value="ECO:0007669"/>
    <property type="project" value="UniProtKB-KW"/>
</dbReference>
<dbReference type="Pfam" id="PF13521">
    <property type="entry name" value="AAA_28"/>
    <property type="match status" value="1"/>
</dbReference>
<gene>
    <name evidence="2" type="ORF">AQPE_3948</name>
</gene>
<dbReference type="InterPro" id="IPR038727">
    <property type="entry name" value="NadR/Ttd14_AAA_dom"/>
</dbReference>